<keyword evidence="2" id="KW-0175">Coiled coil</keyword>
<dbReference type="GO" id="GO:0051082">
    <property type="term" value="F:unfolded protein binding"/>
    <property type="evidence" value="ECO:0007669"/>
    <property type="project" value="TreeGrafter"/>
</dbReference>
<dbReference type="AlphaFoldDB" id="A0A9P9I742"/>
<evidence type="ECO:0000313" key="4">
    <source>
        <dbReference type="EMBL" id="KAH7109085.1"/>
    </source>
</evidence>
<dbReference type="PANTHER" id="PTHR31996:SF2">
    <property type="entry name" value="COILED-COIL DOMAIN-CONTAINING PROTEIN 115"/>
    <property type="match status" value="1"/>
</dbReference>
<feature type="coiled-coil region" evidence="2">
    <location>
        <begin position="19"/>
        <end position="46"/>
    </location>
</feature>
<sequence>MTDVQSTPVSNLPISASGKAELLMRLDELLEQYLNTLDEYQKGQQQLALHLTPGFMSLAKANFNNTSRTRYGQDYYDERMQASRMINVGEEDLHVIFEIAREEANLTPSPTSPSPKSENITPPSSEEKNEASAASSGESEEASNDADSNHAATSNKPTEANDSSSGNSKSSTDPLRWFGILVPPALRSSQSAFASAVEGPVLQLASVVKDLRRLENDIARLRKQIRKL</sequence>
<dbReference type="PANTHER" id="PTHR31996">
    <property type="entry name" value="COILED-COIL DOMAIN-CONTAINING PROTEIN 115"/>
    <property type="match status" value="1"/>
</dbReference>
<proteinExistence type="predicted"/>
<keyword evidence="5" id="KW-1185">Reference proteome</keyword>
<evidence type="ECO:0000256" key="3">
    <source>
        <dbReference type="SAM" id="MobiDB-lite"/>
    </source>
</evidence>
<dbReference type="GO" id="GO:0070072">
    <property type="term" value="P:vacuolar proton-transporting V-type ATPase complex assembly"/>
    <property type="evidence" value="ECO:0007669"/>
    <property type="project" value="InterPro"/>
</dbReference>
<feature type="region of interest" description="Disordered" evidence="3">
    <location>
        <begin position="104"/>
        <end position="174"/>
    </location>
</feature>
<evidence type="ECO:0000256" key="2">
    <source>
        <dbReference type="SAM" id="Coils"/>
    </source>
</evidence>
<evidence type="ECO:0000313" key="5">
    <source>
        <dbReference type="Proteomes" id="UP000700596"/>
    </source>
</evidence>
<dbReference type="InterPro" id="IPR040357">
    <property type="entry name" value="Vma22/CCDC115"/>
</dbReference>
<name>A0A9P9I742_9PLEO</name>
<organism evidence="4 5">
    <name type="scientific">Dendryphion nanum</name>
    <dbReference type="NCBI Taxonomy" id="256645"/>
    <lineage>
        <taxon>Eukaryota</taxon>
        <taxon>Fungi</taxon>
        <taxon>Dikarya</taxon>
        <taxon>Ascomycota</taxon>
        <taxon>Pezizomycotina</taxon>
        <taxon>Dothideomycetes</taxon>
        <taxon>Pleosporomycetidae</taxon>
        <taxon>Pleosporales</taxon>
        <taxon>Torulaceae</taxon>
        <taxon>Dendryphion</taxon>
    </lineage>
</organism>
<accession>A0A9P9I742</accession>
<protein>
    <recommendedName>
        <fullName evidence="1">Vacuolar ATPase assembly protein VMA22</fullName>
    </recommendedName>
</protein>
<dbReference type="EMBL" id="JAGMWT010000034">
    <property type="protein sequence ID" value="KAH7109085.1"/>
    <property type="molecule type" value="Genomic_DNA"/>
</dbReference>
<dbReference type="GO" id="GO:1990871">
    <property type="term" value="C:Vma12-Vma22 assembly complex"/>
    <property type="evidence" value="ECO:0007669"/>
    <property type="project" value="TreeGrafter"/>
</dbReference>
<dbReference type="Proteomes" id="UP000700596">
    <property type="component" value="Unassembled WGS sequence"/>
</dbReference>
<gene>
    <name evidence="4" type="ORF">B0J11DRAFT_601940</name>
</gene>
<evidence type="ECO:0000256" key="1">
    <source>
        <dbReference type="ARBA" id="ARBA00093634"/>
    </source>
</evidence>
<comment type="caution">
    <text evidence="4">The sequence shown here is derived from an EMBL/GenBank/DDBJ whole genome shotgun (WGS) entry which is preliminary data.</text>
</comment>
<dbReference type="Pfam" id="PF21730">
    <property type="entry name" value="Vma22_CCDC115"/>
    <property type="match status" value="1"/>
</dbReference>
<dbReference type="OrthoDB" id="408631at2759"/>
<feature type="compositionally biased region" description="Polar residues" evidence="3">
    <location>
        <begin position="150"/>
        <end position="162"/>
    </location>
</feature>
<reference evidence="4" key="1">
    <citation type="journal article" date="2021" name="Nat. Commun.">
        <title>Genetic determinants of endophytism in the Arabidopsis root mycobiome.</title>
        <authorList>
            <person name="Mesny F."/>
            <person name="Miyauchi S."/>
            <person name="Thiergart T."/>
            <person name="Pickel B."/>
            <person name="Atanasova L."/>
            <person name="Karlsson M."/>
            <person name="Huettel B."/>
            <person name="Barry K.W."/>
            <person name="Haridas S."/>
            <person name="Chen C."/>
            <person name="Bauer D."/>
            <person name="Andreopoulos W."/>
            <person name="Pangilinan J."/>
            <person name="LaButti K."/>
            <person name="Riley R."/>
            <person name="Lipzen A."/>
            <person name="Clum A."/>
            <person name="Drula E."/>
            <person name="Henrissat B."/>
            <person name="Kohler A."/>
            <person name="Grigoriev I.V."/>
            <person name="Martin F.M."/>
            <person name="Hacquard S."/>
        </authorList>
    </citation>
    <scope>NUCLEOTIDE SEQUENCE</scope>
    <source>
        <strain evidence="4">MPI-CAGE-CH-0243</strain>
    </source>
</reference>